<protein>
    <recommendedName>
        <fullName evidence="7">Aspartokinase</fullName>
        <ecNumber evidence="7">2.7.2.4</ecNumber>
    </recommendedName>
</protein>
<evidence type="ECO:0000256" key="2">
    <source>
        <dbReference type="ARBA" id="ARBA00022679"/>
    </source>
</evidence>
<dbReference type="GO" id="GO:0009090">
    <property type="term" value="P:homoserine biosynthetic process"/>
    <property type="evidence" value="ECO:0007669"/>
    <property type="project" value="TreeGrafter"/>
</dbReference>
<keyword evidence="10" id="KW-1185">Reference proteome</keyword>
<reference evidence="9 10" key="1">
    <citation type="submission" date="2016-07" db="EMBL/GenBank/DDBJ databases">
        <title>Pervasive Adenine N6-methylation of Active Genes in Fungi.</title>
        <authorList>
            <consortium name="DOE Joint Genome Institute"/>
            <person name="Mondo S.J."/>
            <person name="Dannebaum R.O."/>
            <person name="Kuo R.C."/>
            <person name="Labutti K."/>
            <person name="Haridas S."/>
            <person name="Kuo A."/>
            <person name="Salamov A."/>
            <person name="Ahrendt S.R."/>
            <person name="Lipzen A."/>
            <person name="Sullivan W."/>
            <person name="Andreopoulos W.B."/>
            <person name="Clum A."/>
            <person name="Lindquist E."/>
            <person name="Daum C."/>
            <person name="Ramamoorthy G.K."/>
            <person name="Gryganskyi A."/>
            <person name="Culley D."/>
            <person name="Magnuson J.K."/>
            <person name="James T.Y."/>
            <person name="O'Malley M.A."/>
            <person name="Stajich J.E."/>
            <person name="Spatafora J.W."/>
            <person name="Visel A."/>
            <person name="Grigoriev I.V."/>
        </authorList>
    </citation>
    <scope>NUCLEOTIDE SEQUENCE [LARGE SCALE GENOMIC DNA]</scope>
    <source>
        <strain evidence="9 10">CBS 931.73</strain>
    </source>
</reference>
<dbReference type="SUPFAM" id="SSF53633">
    <property type="entry name" value="Carbamate kinase-like"/>
    <property type="match status" value="1"/>
</dbReference>
<evidence type="ECO:0000313" key="10">
    <source>
        <dbReference type="Proteomes" id="UP000193498"/>
    </source>
</evidence>
<organism evidence="9 10">
    <name type="scientific">Basidiobolus meristosporus CBS 931.73</name>
    <dbReference type="NCBI Taxonomy" id="1314790"/>
    <lineage>
        <taxon>Eukaryota</taxon>
        <taxon>Fungi</taxon>
        <taxon>Fungi incertae sedis</taxon>
        <taxon>Zoopagomycota</taxon>
        <taxon>Entomophthoromycotina</taxon>
        <taxon>Basidiobolomycetes</taxon>
        <taxon>Basidiobolales</taxon>
        <taxon>Basidiobolaceae</taxon>
        <taxon>Basidiobolus</taxon>
    </lineage>
</organism>
<dbReference type="GO" id="GO:0004072">
    <property type="term" value="F:aspartate kinase activity"/>
    <property type="evidence" value="ECO:0007669"/>
    <property type="project" value="UniProtKB-EC"/>
</dbReference>
<dbReference type="Proteomes" id="UP000193498">
    <property type="component" value="Unassembled WGS sequence"/>
</dbReference>
<dbReference type="NCBIfam" id="TIGR00657">
    <property type="entry name" value="asp_kinases"/>
    <property type="match status" value="1"/>
</dbReference>
<dbReference type="GO" id="GO:0005524">
    <property type="term" value="F:ATP binding"/>
    <property type="evidence" value="ECO:0007669"/>
    <property type="project" value="UniProtKB-KW"/>
</dbReference>
<keyword evidence="2 7" id="KW-0808">Transferase</keyword>
<dbReference type="Gene3D" id="3.40.1160.10">
    <property type="entry name" value="Acetylglutamate kinase-like"/>
    <property type="match status" value="1"/>
</dbReference>
<dbReference type="GO" id="GO:0005829">
    <property type="term" value="C:cytosol"/>
    <property type="evidence" value="ECO:0007669"/>
    <property type="project" value="TreeGrafter"/>
</dbReference>
<comment type="catalytic activity">
    <reaction evidence="6 7">
        <text>L-aspartate + ATP = 4-phospho-L-aspartate + ADP</text>
        <dbReference type="Rhea" id="RHEA:23776"/>
        <dbReference type="ChEBI" id="CHEBI:29991"/>
        <dbReference type="ChEBI" id="CHEBI:30616"/>
        <dbReference type="ChEBI" id="CHEBI:57535"/>
        <dbReference type="ChEBI" id="CHEBI:456216"/>
        <dbReference type="EC" id="2.7.2.4"/>
    </reaction>
</comment>
<dbReference type="Pfam" id="PF00696">
    <property type="entry name" value="AA_kinase"/>
    <property type="match status" value="1"/>
</dbReference>
<evidence type="ECO:0000256" key="5">
    <source>
        <dbReference type="ARBA" id="ARBA00022840"/>
    </source>
</evidence>
<evidence type="ECO:0000256" key="7">
    <source>
        <dbReference type="RuleBase" id="RU003448"/>
    </source>
</evidence>
<keyword evidence="3" id="KW-0547">Nucleotide-binding</keyword>
<dbReference type="GO" id="GO:0009088">
    <property type="term" value="P:threonine biosynthetic process"/>
    <property type="evidence" value="ECO:0007669"/>
    <property type="project" value="UniProtKB-ARBA"/>
</dbReference>
<comment type="caution">
    <text evidence="9">The sequence shown here is derived from an EMBL/GenBank/DDBJ whole genome shotgun (WGS) entry which is preliminary data.</text>
</comment>
<evidence type="ECO:0000256" key="4">
    <source>
        <dbReference type="ARBA" id="ARBA00022777"/>
    </source>
</evidence>
<dbReference type="PROSITE" id="PS00324">
    <property type="entry name" value="ASPARTOKINASE"/>
    <property type="match status" value="1"/>
</dbReference>
<dbReference type="InParanoid" id="A0A1Y1YDZ2"/>
<evidence type="ECO:0000256" key="3">
    <source>
        <dbReference type="ARBA" id="ARBA00022741"/>
    </source>
</evidence>
<feature type="domain" description="ACT" evidence="8">
    <location>
        <begin position="435"/>
        <end position="506"/>
    </location>
</feature>
<keyword evidence="5" id="KW-0067">ATP-binding</keyword>
<gene>
    <name evidence="9" type="ORF">K493DRAFT_21234</name>
</gene>
<keyword evidence="4 7" id="KW-0418">Kinase</keyword>
<dbReference type="GO" id="GO:0009089">
    <property type="term" value="P:lysine biosynthetic process via diaminopimelate"/>
    <property type="evidence" value="ECO:0007669"/>
    <property type="project" value="InterPro"/>
</dbReference>
<name>A0A1Y1YDZ2_9FUNG</name>
<dbReference type="STRING" id="1314790.A0A1Y1YDZ2"/>
<sequence>MSIDQLIRNSEEKPWLVLKFGGTSIGKFLESITSTIVRQALKTHRVIIVCSARSGNTKSAGTTSQLISAAESVLHPKSANHLQILNNLMEDHLIHARESIFNTSILEKLEKDITQECLKLQGFLDALQVIGEVSTKSKDLIIGLGEKLASLLVVASLEDCSISSQLVCLDKIIDKHFDEANLNEGFYDYLSLKFSEKIHACDGSIPVVTGYFGPVPGGILQSIGRGYTDLTAALCAVGIRAEELQIWKEVDGIFTADPRKVPNARLLKIITPDEAAELTYYGSEVIHPFTMDQVIHAKIPIRIKNVQSPDGLGTMIFPDSNQKGDYSPHSPQVLLANGYLPDLSRRHPTAVTIKEDIFVLNVHSNRKSVSHGFFAKIFSILDSYGIPVDVIATSEVHVSMALGTSTCELHLNSAVKELSQFGTVDILRNMAILSLVGKQMRNMVGIAGAMFTSLAKANINIEMISQGASEINISCILSRKHADNALRVVHDSLLANVDYSELHGSI</sequence>
<dbReference type="OrthoDB" id="4323675at2759"/>
<dbReference type="FunFam" id="3.30.2130.10:FF:000001">
    <property type="entry name" value="Bifunctional aspartokinase/homoserine dehydrogenase"/>
    <property type="match status" value="1"/>
</dbReference>
<dbReference type="PIRSF" id="PIRSF000726">
    <property type="entry name" value="Asp_kin"/>
    <property type="match status" value="1"/>
</dbReference>
<evidence type="ECO:0000259" key="8">
    <source>
        <dbReference type="PROSITE" id="PS51671"/>
    </source>
</evidence>
<accession>A0A1Y1YDZ2</accession>
<dbReference type="PROSITE" id="PS51671">
    <property type="entry name" value="ACT"/>
    <property type="match status" value="1"/>
</dbReference>
<dbReference type="InterPro" id="IPR001048">
    <property type="entry name" value="Asp/Glu/Uridylate_kinase"/>
</dbReference>
<dbReference type="InterPro" id="IPR054352">
    <property type="entry name" value="ACT_Aspartokinase"/>
</dbReference>
<dbReference type="FunFam" id="3.40.1160.10:FF:000023">
    <property type="entry name" value="Probable aspartokinase"/>
    <property type="match status" value="1"/>
</dbReference>
<dbReference type="InterPro" id="IPR018042">
    <property type="entry name" value="Aspartate_kinase_CS"/>
</dbReference>
<dbReference type="PANTHER" id="PTHR21499:SF59">
    <property type="entry name" value="ASPARTOKINASE"/>
    <property type="match status" value="1"/>
</dbReference>
<evidence type="ECO:0000256" key="6">
    <source>
        <dbReference type="ARBA" id="ARBA00047872"/>
    </source>
</evidence>
<evidence type="ECO:0000256" key="1">
    <source>
        <dbReference type="ARBA" id="ARBA00010122"/>
    </source>
</evidence>
<dbReference type="InterPro" id="IPR002912">
    <property type="entry name" value="ACT_dom"/>
</dbReference>
<proteinExistence type="inferred from homology"/>
<dbReference type="InterPro" id="IPR005260">
    <property type="entry name" value="Asp_kin_monofn"/>
</dbReference>
<dbReference type="InterPro" id="IPR001341">
    <property type="entry name" value="Asp_kinase"/>
</dbReference>
<dbReference type="FunCoup" id="A0A1Y1YDZ2">
    <property type="interactions" value="376"/>
</dbReference>
<dbReference type="AlphaFoldDB" id="A0A1Y1YDZ2"/>
<evidence type="ECO:0000313" key="9">
    <source>
        <dbReference type="EMBL" id="ORX96143.1"/>
    </source>
</evidence>
<dbReference type="InterPro" id="IPR045865">
    <property type="entry name" value="ACT-like_dom_sf"/>
</dbReference>
<dbReference type="EC" id="2.7.2.4" evidence="7"/>
<dbReference type="EMBL" id="MCFE01000160">
    <property type="protein sequence ID" value="ORX96143.1"/>
    <property type="molecule type" value="Genomic_DNA"/>
</dbReference>
<comment type="similarity">
    <text evidence="1 7">Belongs to the aspartokinase family.</text>
</comment>
<dbReference type="InterPro" id="IPR036393">
    <property type="entry name" value="AceGlu_kinase-like_sf"/>
</dbReference>
<dbReference type="Gene3D" id="3.30.2130.10">
    <property type="entry name" value="VC0802-like"/>
    <property type="match status" value="1"/>
</dbReference>
<dbReference type="GO" id="GO:0071266">
    <property type="term" value="P:'de novo' L-methionine biosynthetic process"/>
    <property type="evidence" value="ECO:0007669"/>
    <property type="project" value="UniProtKB-ARBA"/>
</dbReference>
<dbReference type="SUPFAM" id="SSF55021">
    <property type="entry name" value="ACT-like"/>
    <property type="match status" value="2"/>
</dbReference>
<dbReference type="PANTHER" id="PTHR21499">
    <property type="entry name" value="ASPARTATE KINASE"/>
    <property type="match status" value="1"/>
</dbReference>
<dbReference type="Pfam" id="PF22468">
    <property type="entry name" value="ACT_9"/>
    <property type="match status" value="1"/>
</dbReference>